<sequence length="50" mass="6110">MKKDINRRQRRKEDEIKVFEGEIKATEEEVKRLLLEIERAENDLKVLEKI</sequence>
<dbReference type="AlphaFoldDB" id="A0A098EDK6"/>
<feature type="coiled-coil region" evidence="1">
    <location>
        <begin position="2"/>
        <end position="50"/>
    </location>
</feature>
<keyword evidence="1" id="KW-0175">Coiled coil</keyword>
<accession>A0A098EDK6</accession>
<reference evidence="2" key="1">
    <citation type="submission" date="2014-09" db="EMBL/GenBank/DDBJ databases">
        <authorList>
            <person name="Probst J Alexander"/>
        </authorList>
    </citation>
    <scope>NUCLEOTIDE SEQUENCE</scope>
</reference>
<evidence type="ECO:0000256" key="1">
    <source>
        <dbReference type="SAM" id="Coils"/>
    </source>
</evidence>
<name>A0A098EDK6_9ZZZZ</name>
<dbReference type="EMBL" id="CCXY01000363">
    <property type="protein sequence ID" value="CEG13594.1"/>
    <property type="molecule type" value="Genomic_DNA"/>
</dbReference>
<protein>
    <submittedName>
        <fullName evidence="2">Whole genome shotgun assembly, reference scaffold set, scaffold scaffold_150</fullName>
    </submittedName>
</protein>
<evidence type="ECO:0000313" key="2">
    <source>
        <dbReference type="EMBL" id="CEG13594.1"/>
    </source>
</evidence>
<gene>
    <name evidence="2" type="ORF">MSIBF_A4250001</name>
</gene>
<proteinExistence type="predicted"/>
<organism evidence="2">
    <name type="scientific">groundwater metagenome</name>
    <dbReference type="NCBI Taxonomy" id="717931"/>
    <lineage>
        <taxon>unclassified sequences</taxon>
        <taxon>metagenomes</taxon>
        <taxon>ecological metagenomes</taxon>
    </lineage>
</organism>